<proteinExistence type="predicted"/>
<dbReference type="InterPro" id="IPR012338">
    <property type="entry name" value="Beta-lactam/transpept-like"/>
</dbReference>
<dbReference type="Pfam" id="PF00144">
    <property type="entry name" value="Beta-lactamase"/>
    <property type="match status" value="1"/>
</dbReference>
<dbReference type="AlphaFoldDB" id="D3PUR6"/>
<feature type="signal peptide" evidence="1">
    <location>
        <begin position="1"/>
        <end position="26"/>
    </location>
</feature>
<feature type="domain" description="Beta-lactamase-related" evidence="2">
    <location>
        <begin position="55"/>
        <end position="357"/>
    </location>
</feature>
<dbReference type="InterPro" id="IPR001466">
    <property type="entry name" value="Beta-lactam-related"/>
</dbReference>
<dbReference type="eggNOG" id="COG1680">
    <property type="taxonomic scope" value="Bacteria"/>
</dbReference>
<dbReference type="Proteomes" id="UP000000844">
    <property type="component" value="Chromosome"/>
</dbReference>
<gene>
    <name evidence="3" type="ordered locus">Snas_5306</name>
</gene>
<feature type="chain" id="PRO_5038717648" evidence="1">
    <location>
        <begin position="27"/>
        <end position="411"/>
    </location>
</feature>
<accession>D3PUR6</accession>
<dbReference type="Gene3D" id="3.40.710.10">
    <property type="entry name" value="DD-peptidase/beta-lactamase superfamily"/>
    <property type="match status" value="1"/>
</dbReference>
<name>D3PUR6_STANL</name>
<dbReference type="OrthoDB" id="5177574at2"/>
<dbReference type="STRING" id="446470.Snas_5306"/>
<organism evidence="3 4">
    <name type="scientific">Stackebrandtia nassauensis (strain DSM 44728 / CIP 108903 / NRRL B-16338 / NBRC 102104 / LLR-40K-21)</name>
    <dbReference type="NCBI Taxonomy" id="446470"/>
    <lineage>
        <taxon>Bacteria</taxon>
        <taxon>Bacillati</taxon>
        <taxon>Actinomycetota</taxon>
        <taxon>Actinomycetes</taxon>
        <taxon>Glycomycetales</taxon>
        <taxon>Glycomycetaceae</taxon>
        <taxon>Stackebrandtia</taxon>
    </lineage>
</organism>
<evidence type="ECO:0000313" key="4">
    <source>
        <dbReference type="Proteomes" id="UP000000844"/>
    </source>
</evidence>
<evidence type="ECO:0000259" key="2">
    <source>
        <dbReference type="Pfam" id="PF00144"/>
    </source>
</evidence>
<reference evidence="3 4" key="1">
    <citation type="journal article" date="2009" name="Stand. Genomic Sci.">
        <title>Complete genome sequence of Stackebrandtia nassauensis type strain (LLR-40K-21).</title>
        <authorList>
            <person name="Munk C."/>
            <person name="Lapidus A."/>
            <person name="Copeland A."/>
            <person name="Jando M."/>
            <person name="Mayilraj S."/>
            <person name="Glavina Del Rio T."/>
            <person name="Nolan M."/>
            <person name="Chen F."/>
            <person name="Lucas S."/>
            <person name="Tice H."/>
            <person name="Cheng J.F."/>
            <person name="Han C."/>
            <person name="Detter J.C."/>
            <person name="Bruce D."/>
            <person name="Goodwin L."/>
            <person name="Chain P."/>
            <person name="Pitluck S."/>
            <person name="Goker M."/>
            <person name="Ovchinikova G."/>
            <person name="Pati A."/>
            <person name="Ivanova N."/>
            <person name="Mavromatis K."/>
            <person name="Chen A."/>
            <person name="Palaniappan K."/>
            <person name="Land M."/>
            <person name="Hauser L."/>
            <person name="Chang Y.J."/>
            <person name="Jeffries C.D."/>
            <person name="Bristow J."/>
            <person name="Eisen J.A."/>
            <person name="Markowitz V."/>
            <person name="Hugenholtz P."/>
            <person name="Kyrpides N.C."/>
            <person name="Klenk H.P."/>
        </authorList>
    </citation>
    <scope>NUCLEOTIDE SEQUENCE [LARGE SCALE GENOMIC DNA]</scope>
    <source>
        <strain evidence="4">DSM 44728 / CIP 108903 / NRRL B-16338 / NBRC 102104 / LLR-40K-21</strain>
    </source>
</reference>
<dbReference type="PANTHER" id="PTHR46825">
    <property type="entry name" value="D-ALANYL-D-ALANINE-CARBOXYPEPTIDASE/ENDOPEPTIDASE AMPH"/>
    <property type="match status" value="1"/>
</dbReference>
<dbReference type="InterPro" id="IPR050491">
    <property type="entry name" value="AmpC-like"/>
</dbReference>
<protein>
    <submittedName>
        <fullName evidence="3">Beta-lactamase</fullName>
    </submittedName>
</protein>
<keyword evidence="1" id="KW-0732">Signal</keyword>
<evidence type="ECO:0000313" key="3">
    <source>
        <dbReference type="EMBL" id="ADD44940.1"/>
    </source>
</evidence>
<dbReference type="PANTHER" id="PTHR46825:SF7">
    <property type="entry name" value="D-ALANYL-D-ALANINE CARBOXYPEPTIDASE"/>
    <property type="match status" value="1"/>
</dbReference>
<dbReference type="KEGG" id="sna:Snas_5306"/>
<dbReference type="EMBL" id="CP001778">
    <property type="protein sequence ID" value="ADD44940.1"/>
    <property type="molecule type" value="Genomic_DNA"/>
</dbReference>
<dbReference type="SUPFAM" id="SSF56601">
    <property type="entry name" value="beta-lactamase/transpeptidase-like"/>
    <property type="match status" value="1"/>
</dbReference>
<dbReference type="RefSeq" id="WP_013020511.1">
    <property type="nucleotide sequence ID" value="NC_013947.1"/>
</dbReference>
<evidence type="ECO:0000256" key="1">
    <source>
        <dbReference type="SAM" id="SignalP"/>
    </source>
</evidence>
<sequence length="411" mass="43538">MRKHRLLVMLAVVAALAAGGTAVAVAEPSTGPAAGTPLDEELLSQRLDALAEVTDAAVVAEVRDGDFVWTEARGARQDGGDEAAEVGDRVRIGSLTKSMLSTVVLQLVEEGELGLDDEVEELAPGLLPYEETITVRQLLGHTAGVPDYFFDIYPSLAQGSAADVETNRLNEYRPEEIVETATKRPLDFVPGSDYQYSNTGYYALGLLVERLTGDSVEDEIVERVLEPAGMDASYLPERDPAMEGDHLDAYFEAGSKPGEKRIDTSMVSPTHYWAAGVTVSTAADMNRLYRAMFDGTLLSAESLDEARQFSEQSDGAYGLGLHGVEVGCVGVPGGKAMGHTGGALGHSTISFHSPEADKQVSFTYAMDPNLLPAEETEKVVGAIEDLVVAGLCGDEVPKDGGSIGSMPPGVL</sequence>
<dbReference type="HOGENOM" id="CLU_020027_2_3_11"/>
<keyword evidence="4" id="KW-1185">Reference proteome</keyword>